<dbReference type="CDD" id="cd06261">
    <property type="entry name" value="TM_PBP2"/>
    <property type="match status" value="1"/>
</dbReference>
<feature type="transmembrane region" description="Helical" evidence="10">
    <location>
        <begin position="224"/>
        <end position="255"/>
    </location>
</feature>
<feature type="transmembrane region" description="Helical" evidence="10">
    <location>
        <begin position="109"/>
        <end position="134"/>
    </location>
</feature>
<evidence type="ECO:0000313" key="12">
    <source>
        <dbReference type="EMBL" id="XCJ18357.1"/>
    </source>
</evidence>
<dbReference type="AlphaFoldDB" id="A0AAU8IJ64"/>
<dbReference type="EMBL" id="CP159510">
    <property type="protein sequence ID" value="XCJ18357.1"/>
    <property type="molecule type" value="Genomic_DNA"/>
</dbReference>
<evidence type="ECO:0000256" key="2">
    <source>
        <dbReference type="ARBA" id="ARBA00022448"/>
    </source>
</evidence>
<organism evidence="12">
    <name type="scientific">Sporolactobacillus sp. Y61</name>
    <dbReference type="NCBI Taxonomy" id="3160863"/>
    <lineage>
        <taxon>Bacteria</taxon>
        <taxon>Bacillati</taxon>
        <taxon>Bacillota</taxon>
        <taxon>Bacilli</taxon>
        <taxon>Bacillales</taxon>
        <taxon>Sporolactobacillaceae</taxon>
        <taxon>Sporolactobacillus</taxon>
    </lineage>
</organism>
<dbReference type="GO" id="GO:0005886">
    <property type="term" value="C:plasma membrane"/>
    <property type="evidence" value="ECO:0007669"/>
    <property type="project" value="UniProtKB-SubCell"/>
</dbReference>
<dbReference type="GO" id="GO:0015833">
    <property type="term" value="P:peptide transport"/>
    <property type="evidence" value="ECO:0007669"/>
    <property type="project" value="UniProtKB-KW"/>
</dbReference>
<evidence type="ECO:0000256" key="10">
    <source>
        <dbReference type="RuleBase" id="RU363032"/>
    </source>
</evidence>
<dbReference type="Pfam" id="PF00528">
    <property type="entry name" value="BPD_transp_1"/>
    <property type="match status" value="1"/>
</dbReference>
<dbReference type="InterPro" id="IPR035906">
    <property type="entry name" value="MetI-like_sf"/>
</dbReference>
<dbReference type="SUPFAM" id="SSF161098">
    <property type="entry name" value="MetI-like"/>
    <property type="match status" value="1"/>
</dbReference>
<evidence type="ECO:0000259" key="11">
    <source>
        <dbReference type="PROSITE" id="PS50928"/>
    </source>
</evidence>
<feature type="transmembrane region" description="Helical" evidence="10">
    <location>
        <begin position="146"/>
        <end position="164"/>
    </location>
</feature>
<dbReference type="Gene3D" id="1.10.3720.10">
    <property type="entry name" value="MetI-like"/>
    <property type="match status" value="1"/>
</dbReference>
<protein>
    <submittedName>
        <fullName evidence="12">ABC transporter permease</fullName>
    </submittedName>
</protein>
<comment type="similarity">
    <text evidence="9">Belongs to the binding-protein-dependent transport system permease family. OppBC subfamily.</text>
</comment>
<dbReference type="GO" id="GO:0055085">
    <property type="term" value="P:transmembrane transport"/>
    <property type="evidence" value="ECO:0007669"/>
    <property type="project" value="InterPro"/>
</dbReference>
<keyword evidence="3" id="KW-1003">Cell membrane</keyword>
<dbReference type="InterPro" id="IPR000515">
    <property type="entry name" value="MetI-like"/>
</dbReference>
<proteinExistence type="inferred from homology"/>
<keyword evidence="4 10" id="KW-0812">Transmembrane</keyword>
<evidence type="ECO:0000256" key="5">
    <source>
        <dbReference type="ARBA" id="ARBA00022856"/>
    </source>
</evidence>
<dbReference type="GO" id="GO:0015031">
    <property type="term" value="P:protein transport"/>
    <property type="evidence" value="ECO:0007669"/>
    <property type="project" value="UniProtKB-KW"/>
</dbReference>
<keyword evidence="6" id="KW-0653">Protein transport</keyword>
<dbReference type="Pfam" id="PF12911">
    <property type="entry name" value="OppC_N"/>
    <property type="match status" value="1"/>
</dbReference>
<keyword evidence="7 10" id="KW-1133">Transmembrane helix</keyword>
<comment type="subcellular location">
    <subcellularLocation>
        <location evidence="1 10">Cell membrane</location>
        <topology evidence="1 10">Multi-pass membrane protein</topology>
    </subcellularLocation>
</comment>
<dbReference type="InterPro" id="IPR025966">
    <property type="entry name" value="OppC_N"/>
</dbReference>
<evidence type="ECO:0000256" key="8">
    <source>
        <dbReference type="ARBA" id="ARBA00023136"/>
    </source>
</evidence>
<keyword evidence="8 10" id="KW-0472">Membrane</keyword>
<evidence type="ECO:0000256" key="7">
    <source>
        <dbReference type="ARBA" id="ARBA00022989"/>
    </source>
</evidence>
<dbReference type="PANTHER" id="PTHR43386">
    <property type="entry name" value="OLIGOPEPTIDE TRANSPORT SYSTEM PERMEASE PROTEIN APPC"/>
    <property type="match status" value="1"/>
</dbReference>
<sequence>MDSRMSHMPDELFKVVGRKDDEIDKIARPSLTFLKDSWIRLKKNKAAIFSLIVLALIILFALIGPFMSSYNYYQTDYTKTYQPPGGEHWLGTDKFGRDQWTRIWDGTRISLYIAFLAAILDIAIGVTFGATAALVGGKLDSLMQRVIEILIGIPHLIIVILLIMMVEPGILSITVAMVITGWVNMARLVRAQIFKFKNQEFILASRSLGATNRRIMFHHMIPNTIGLIIINMMFTIPSAIFTEAFLSFIGLGLQAPQASLGVLINDGFQAMRTSFYLLIYPAIIITALMICFNLLADGLRDAFDPKMRK</sequence>
<reference evidence="12" key="1">
    <citation type="submission" date="2024-06" db="EMBL/GenBank/DDBJ databases">
        <authorList>
            <person name="Fan A."/>
            <person name="Zhang F.Y."/>
            <person name="Zhang L."/>
        </authorList>
    </citation>
    <scope>NUCLEOTIDE SEQUENCE</scope>
    <source>
        <strain evidence="12">Y61</strain>
    </source>
</reference>
<accession>A0AAU8IJ64</accession>
<feature type="transmembrane region" description="Helical" evidence="10">
    <location>
        <begin position="46"/>
        <end position="67"/>
    </location>
</feature>
<dbReference type="PROSITE" id="PS50928">
    <property type="entry name" value="ABC_TM1"/>
    <property type="match status" value="1"/>
</dbReference>
<evidence type="ECO:0000256" key="6">
    <source>
        <dbReference type="ARBA" id="ARBA00022927"/>
    </source>
</evidence>
<evidence type="ECO:0000256" key="4">
    <source>
        <dbReference type="ARBA" id="ARBA00022692"/>
    </source>
</evidence>
<dbReference type="InterPro" id="IPR050366">
    <property type="entry name" value="BP-dependent_transpt_permease"/>
</dbReference>
<evidence type="ECO:0000256" key="1">
    <source>
        <dbReference type="ARBA" id="ARBA00004651"/>
    </source>
</evidence>
<feature type="transmembrane region" description="Helical" evidence="10">
    <location>
        <begin position="275"/>
        <end position="299"/>
    </location>
</feature>
<keyword evidence="5" id="KW-0571">Peptide transport</keyword>
<keyword evidence="2 10" id="KW-0813">Transport</keyword>
<evidence type="ECO:0000256" key="3">
    <source>
        <dbReference type="ARBA" id="ARBA00022475"/>
    </source>
</evidence>
<evidence type="ECO:0000256" key="9">
    <source>
        <dbReference type="ARBA" id="ARBA00024202"/>
    </source>
</evidence>
<feature type="transmembrane region" description="Helical" evidence="10">
    <location>
        <begin position="170"/>
        <end position="189"/>
    </location>
</feature>
<dbReference type="PANTHER" id="PTHR43386:SF24">
    <property type="entry name" value="OLIGOPEPTIDE TRANSPORT SYSTEM PERMEASE PROTEIN AMID"/>
    <property type="match status" value="1"/>
</dbReference>
<feature type="domain" description="ABC transmembrane type-1" evidence="11">
    <location>
        <begin position="107"/>
        <end position="296"/>
    </location>
</feature>
<name>A0AAU8IJ64_9BACL</name>
<dbReference type="RefSeq" id="WP_353949398.1">
    <property type="nucleotide sequence ID" value="NZ_CP159510.1"/>
</dbReference>
<gene>
    <name evidence="12" type="ORF">ABNN70_07000</name>
</gene>